<gene>
    <name evidence="3" type="ORF">FHS42_005461</name>
</gene>
<feature type="signal peptide" evidence="1">
    <location>
        <begin position="1"/>
        <end position="31"/>
    </location>
</feature>
<dbReference type="PROSITE" id="PS51318">
    <property type="entry name" value="TAT"/>
    <property type="match status" value="1"/>
</dbReference>
<organism evidence="3 4">
    <name type="scientific">Streptomyces zagrosensis</name>
    <dbReference type="NCBI Taxonomy" id="1042984"/>
    <lineage>
        <taxon>Bacteria</taxon>
        <taxon>Bacillati</taxon>
        <taxon>Actinomycetota</taxon>
        <taxon>Actinomycetes</taxon>
        <taxon>Kitasatosporales</taxon>
        <taxon>Streptomycetaceae</taxon>
        <taxon>Streptomyces</taxon>
    </lineage>
</organism>
<protein>
    <submittedName>
        <fullName evidence="3">Endonuclease/exonuclease/phosphatase family metal-dependent hydrolase</fullName>
    </submittedName>
</protein>
<keyword evidence="3" id="KW-0378">Hydrolase</keyword>
<proteinExistence type="predicted"/>
<dbReference type="RefSeq" id="WP_184576089.1">
    <property type="nucleotide sequence ID" value="NZ_JACHJL010000016.1"/>
</dbReference>
<dbReference type="AlphaFoldDB" id="A0A7W9V0Y9"/>
<dbReference type="Proteomes" id="UP000588098">
    <property type="component" value="Unassembled WGS sequence"/>
</dbReference>
<keyword evidence="1" id="KW-0732">Signal</keyword>
<dbReference type="InterPro" id="IPR036691">
    <property type="entry name" value="Endo/exonu/phosph_ase_sf"/>
</dbReference>
<dbReference type="Gene3D" id="3.60.10.10">
    <property type="entry name" value="Endonuclease/exonuclease/phosphatase"/>
    <property type="match status" value="1"/>
</dbReference>
<feature type="chain" id="PRO_5030702616" evidence="1">
    <location>
        <begin position="32"/>
        <end position="307"/>
    </location>
</feature>
<accession>A0A7W9V0Y9</accession>
<dbReference type="SUPFAM" id="SSF56219">
    <property type="entry name" value="DNase I-like"/>
    <property type="match status" value="1"/>
</dbReference>
<dbReference type="CDD" id="cd09083">
    <property type="entry name" value="EEP-1"/>
    <property type="match status" value="1"/>
</dbReference>
<reference evidence="3 4" key="1">
    <citation type="submission" date="2020-08" db="EMBL/GenBank/DDBJ databases">
        <title>Genomic Encyclopedia of Type Strains, Phase III (KMG-III): the genomes of soil and plant-associated and newly described type strains.</title>
        <authorList>
            <person name="Whitman W."/>
        </authorList>
    </citation>
    <scope>NUCLEOTIDE SEQUENCE [LARGE SCALE GENOMIC DNA]</scope>
    <source>
        <strain evidence="3 4">CECT 8305</strain>
    </source>
</reference>
<dbReference type="PANTHER" id="PTHR12121:SF36">
    <property type="entry name" value="ENDONUCLEASE_EXONUCLEASE_PHOSPHATASE DOMAIN-CONTAINING PROTEIN"/>
    <property type="match status" value="1"/>
</dbReference>
<keyword evidence="3" id="KW-0255">Endonuclease</keyword>
<dbReference type="InterPro" id="IPR006311">
    <property type="entry name" value="TAT_signal"/>
</dbReference>
<dbReference type="InterPro" id="IPR005135">
    <property type="entry name" value="Endo/exonuclease/phosphatase"/>
</dbReference>
<dbReference type="GO" id="GO:0000175">
    <property type="term" value="F:3'-5'-RNA exonuclease activity"/>
    <property type="evidence" value="ECO:0007669"/>
    <property type="project" value="TreeGrafter"/>
</dbReference>
<dbReference type="InterPro" id="IPR050410">
    <property type="entry name" value="CCR4/nocturin_mRNA_transcr"/>
</dbReference>
<dbReference type="EMBL" id="JACHJL010000016">
    <property type="protein sequence ID" value="MBB5938372.1"/>
    <property type="molecule type" value="Genomic_DNA"/>
</dbReference>
<keyword evidence="3" id="KW-0269">Exonuclease</keyword>
<evidence type="ECO:0000313" key="3">
    <source>
        <dbReference type="EMBL" id="MBB5938372.1"/>
    </source>
</evidence>
<name>A0A7W9V0Y9_9ACTN</name>
<keyword evidence="3" id="KW-0540">Nuclease</keyword>
<evidence type="ECO:0000313" key="4">
    <source>
        <dbReference type="Proteomes" id="UP000588098"/>
    </source>
</evidence>
<feature type="domain" description="Endonuclease/exonuclease/phosphatase" evidence="2">
    <location>
        <begin position="55"/>
        <end position="298"/>
    </location>
</feature>
<evidence type="ECO:0000259" key="2">
    <source>
        <dbReference type="Pfam" id="PF03372"/>
    </source>
</evidence>
<dbReference type="PANTHER" id="PTHR12121">
    <property type="entry name" value="CARBON CATABOLITE REPRESSOR PROTEIN 4"/>
    <property type="match status" value="1"/>
</dbReference>
<comment type="caution">
    <text evidence="3">The sequence shown here is derived from an EMBL/GenBank/DDBJ whole genome shotgun (WGS) entry which is preliminary data.</text>
</comment>
<evidence type="ECO:0000256" key="1">
    <source>
        <dbReference type="SAM" id="SignalP"/>
    </source>
</evidence>
<dbReference type="Pfam" id="PF03372">
    <property type="entry name" value="Exo_endo_phos"/>
    <property type="match status" value="1"/>
</dbReference>
<keyword evidence="4" id="KW-1185">Reference proteome</keyword>
<sequence length="307" mass="34294">MSPSPFTRRHGMRAAAAAALALPLAPGAAHAVSPANATAPTASSHGGSDDHLRTMTFNLRYASATPPHSWAERRPVTRALLRRERPHLIGTQEGLYAQLRDIAEDLGPRYDWIGTGRQGGSRDEFMNIFYDTQRLAPLEYDHFWLSGTPYVIGSNTWGNAVVRMVTWVRFADLRTGRQFYALNTHFDHRNQSARERSATLIAERLRGLDPALPRIVTGDFNVPAHHNPVYDTLLSQGNLVDTWDSADRRGKLYATFHGYQPLTPDGERIDWILTSPGVRTRYASINTFSRAGQFPSDHLPVQALLEL</sequence>
<dbReference type="GO" id="GO:0004519">
    <property type="term" value="F:endonuclease activity"/>
    <property type="evidence" value="ECO:0007669"/>
    <property type="project" value="UniProtKB-KW"/>
</dbReference>